<dbReference type="Proteomes" id="UP000257004">
    <property type="component" value="Unassembled WGS sequence"/>
</dbReference>
<reference evidence="1 2" key="1">
    <citation type="submission" date="2018-07" db="EMBL/GenBank/DDBJ databases">
        <title>Genomic Encyclopedia of Archaeal and Bacterial Type Strains, Phase II (KMG-II): from individual species to whole genera.</title>
        <authorList>
            <person name="Goeker M."/>
        </authorList>
    </citation>
    <scope>NUCLEOTIDE SEQUENCE [LARGE SCALE GENOMIC DNA]</scope>
    <source>
        <strain evidence="1 2">DSM 25795</strain>
    </source>
</reference>
<dbReference type="AlphaFoldDB" id="A0A3D9FPT5"/>
<organism evidence="1 2">
    <name type="scientific">Flavobacterium cutihirudinis</name>
    <dbReference type="NCBI Taxonomy" id="1265740"/>
    <lineage>
        <taxon>Bacteria</taxon>
        <taxon>Pseudomonadati</taxon>
        <taxon>Bacteroidota</taxon>
        <taxon>Flavobacteriia</taxon>
        <taxon>Flavobacteriales</taxon>
        <taxon>Flavobacteriaceae</taxon>
        <taxon>Flavobacterium</taxon>
    </lineage>
</organism>
<gene>
    <name evidence="1" type="ORF">BD847_3029</name>
</gene>
<dbReference type="EMBL" id="QRDQ01000010">
    <property type="protein sequence ID" value="RED22402.1"/>
    <property type="molecule type" value="Genomic_DNA"/>
</dbReference>
<proteinExistence type="predicted"/>
<accession>A0A3D9FPT5</accession>
<protein>
    <submittedName>
        <fullName evidence="1">Uncharacterized protein</fullName>
    </submittedName>
</protein>
<name>A0A3D9FPT5_9FLAO</name>
<comment type="caution">
    <text evidence="1">The sequence shown here is derived from an EMBL/GenBank/DDBJ whole genome shotgun (WGS) entry which is preliminary data.</text>
</comment>
<keyword evidence="2" id="KW-1185">Reference proteome</keyword>
<evidence type="ECO:0000313" key="2">
    <source>
        <dbReference type="Proteomes" id="UP000257004"/>
    </source>
</evidence>
<sequence length="66" mass="7965">MQSCYKRSFNEGNNRTTNKYKKNYIKKRTSEKLEKDKVELPTNLPQKAKMVFEKNTKEKTNNLFIF</sequence>
<evidence type="ECO:0000313" key="1">
    <source>
        <dbReference type="EMBL" id="RED22402.1"/>
    </source>
</evidence>